<feature type="region of interest" description="Disordered" evidence="2">
    <location>
        <begin position="92"/>
        <end position="117"/>
    </location>
</feature>
<keyword evidence="5" id="KW-1185">Reference proteome</keyword>
<reference evidence="4 5" key="1">
    <citation type="submission" date="2022-06" db="EMBL/GenBank/DDBJ databases">
        <title>Fructobacillus taiwanensis sp. nov., isolated from the honeybee.</title>
        <authorList>
            <person name="Chen Y.-S."/>
            <person name="Wang L.-T."/>
            <person name="Lee Y.-S."/>
            <person name="Chang Y.-C."/>
            <person name="Wu H.-C."/>
            <person name="Liao C.-Y."/>
            <person name="Chen W.-H."/>
            <person name="Deng J.-N."/>
            <person name="Wang Y.-H."/>
        </authorList>
    </citation>
    <scope>NUCLEOTIDE SEQUENCE [LARGE SCALE GENOMIC DNA]</scope>
    <source>
        <strain evidence="4 5">W13</strain>
    </source>
</reference>
<evidence type="ECO:0000259" key="3">
    <source>
        <dbReference type="Pfam" id="PF08402"/>
    </source>
</evidence>
<protein>
    <submittedName>
        <fullName evidence="4">TOBE domain-containing protein</fullName>
    </submittedName>
</protein>
<dbReference type="InterPro" id="IPR013611">
    <property type="entry name" value="Transp-assoc_OB_typ2"/>
</dbReference>
<evidence type="ECO:0000256" key="2">
    <source>
        <dbReference type="SAM" id="MobiDB-lite"/>
    </source>
</evidence>
<evidence type="ECO:0000313" key="5">
    <source>
        <dbReference type="Proteomes" id="UP001523234"/>
    </source>
</evidence>
<evidence type="ECO:0000313" key="4">
    <source>
        <dbReference type="EMBL" id="MCO0832528.1"/>
    </source>
</evidence>
<dbReference type="SUPFAM" id="SSF50331">
    <property type="entry name" value="MOP-like"/>
    <property type="match status" value="1"/>
</dbReference>
<dbReference type="EMBL" id="JAMWYK010000007">
    <property type="protein sequence ID" value="MCO0832528.1"/>
    <property type="molecule type" value="Genomic_DNA"/>
</dbReference>
<accession>A0ABT0ZRB0</accession>
<comment type="caution">
    <text evidence="4">The sequence shown here is derived from an EMBL/GenBank/DDBJ whole genome shotgun (WGS) entry which is preliminary data.</text>
</comment>
<keyword evidence="1" id="KW-1278">Translocase</keyword>
<dbReference type="Pfam" id="PF08402">
    <property type="entry name" value="TOBE_2"/>
    <property type="match status" value="1"/>
</dbReference>
<dbReference type="InterPro" id="IPR008995">
    <property type="entry name" value="Mo/tungstate-bd_C_term_dom"/>
</dbReference>
<dbReference type="Proteomes" id="UP001523234">
    <property type="component" value="Unassembled WGS sequence"/>
</dbReference>
<name>A0ABT0ZRB0_9LACO</name>
<feature type="compositionally biased region" description="Basic and acidic residues" evidence="2">
    <location>
        <begin position="106"/>
        <end position="117"/>
    </location>
</feature>
<feature type="domain" description="Transport-associated OB type 2" evidence="3">
    <location>
        <begin position="9"/>
        <end position="78"/>
    </location>
</feature>
<organism evidence="4 5">
    <name type="scientific">Fructobacillus apis</name>
    <dbReference type="NCBI Taxonomy" id="2935017"/>
    <lineage>
        <taxon>Bacteria</taxon>
        <taxon>Bacillati</taxon>
        <taxon>Bacillota</taxon>
        <taxon>Bacilli</taxon>
        <taxon>Lactobacillales</taxon>
        <taxon>Lactobacillaceae</taxon>
        <taxon>Fructobacillus</taxon>
    </lineage>
</organism>
<sequence>MRKNEAVEVVLRPEDLDLTTPEEGKLVVTIKNQSFRGDYYEIMAQDEDLNLWQVQVTNPAEIGARVGLTFDPEDIHVMRYNESEEEFDARLEAYEDEETPTDPSDSADKVPEVFDHE</sequence>
<evidence type="ECO:0000256" key="1">
    <source>
        <dbReference type="ARBA" id="ARBA00022967"/>
    </source>
</evidence>
<gene>
    <name evidence="4" type="ORF">NFX39_05480</name>
</gene>
<proteinExistence type="predicted"/>